<name>A0ABM5U6Y5_9GAMM</name>
<sequence>MRNIFIKYRLKVYTIWYFYKSFYRSNNTILSKVFIYTNIYDAKYNYCII</sequence>
<evidence type="ECO:0000313" key="2">
    <source>
        <dbReference type="Proteomes" id="UP000035930"/>
    </source>
</evidence>
<proteinExistence type="predicted"/>
<reference evidence="1" key="1">
    <citation type="submission" date="2017-08" db="EMBL/GenBank/DDBJ databases">
        <title>Complete Genome Sequence of Francisella noatunensis subsp. orientalis strain FNO190.</title>
        <authorList>
            <person name="Pereira F.L."/>
            <person name="Goncalves L.A."/>
            <person name="Guilherme T.C."/>
            <person name="Soares S.C."/>
            <person name="Dorella F.A."/>
            <person name="Carvalho A.F."/>
            <person name="Leibowitz M.P."/>
            <person name="Leal C.A.G."/>
            <person name="Azevedo V.A.C."/>
            <person name="Figueiredo H.C.P."/>
        </authorList>
    </citation>
    <scope>NUCLEOTIDE SEQUENCE</scope>
    <source>
        <strain evidence="1">FNO190</strain>
    </source>
</reference>
<gene>
    <name evidence="1" type="ORF">FNO190_1101</name>
</gene>
<dbReference type="Proteomes" id="UP000035930">
    <property type="component" value="Chromosome"/>
</dbReference>
<keyword evidence="2" id="KW-1185">Reference proteome</keyword>
<accession>A0ABM5U6Y5</accession>
<organism evidence="1 2">
    <name type="scientific">Francisella orientalis</name>
    <dbReference type="NCBI Taxonomy" id="299583"/>
    <lineage>
        <taxon>Bacteria</taxon>
        <taxon>Pseudomonadati</taxon>
        <taxon>Pseudomonadota</taxon>
        <taxon>Gammaproteobacteria</taxon>
        <taxon>Thiotrichales</taxon>
        <taxon>Francisellaceae</taxon>
        <taxon>Francisella</taxon>
    </lineage>
</organism>
<evidence type="ECO:0000313" key="1">
    <source>
        <dbReference type="EMBL" id="AKN88803.1"/>
    </source>
</evidence>
<protein>
    <submittedName>
        <fullName evidence="1">Uncharacterized protein</fullName>
    </submittedName>
</protein>
<dbReference type="EMBL" id="CP011923">
    <property type="protein sequence ID" value="AKN88803.1"/>
    <property type="molecule type" value="Genomic_DNA"/>
</dbReference>